<dbReference type="SUPFAM" id="SSF53335">
    <property type="entry name" value="S-adenosyl-L-methionine-dependent methyltransferases"/>
    <property type="match status" value="1"/>
</dbReference>
<dbReference type="RefSeq" id="WP_026397973.1">
    <property type="nucleotide sequence ID" value="NZ_AUBI01000006.1"/>
</dbReference>
<keyword evidence="1" id="KW-0694">RNA-binding</keyword>
<evidence type="ECO:0000256" key="1">
    <source>
        <dbReference type="HAMAP-Rule" id="MF_00934"/>
    </source>
</evidence>
<evidence type="ECO:0000313" key="3">
    <source>
        <dbReference type="Proteomes" id="UP000321635"/>
    </source>
</evidence>
<feature type="binding site" evidence="1">
    <location>
        <begin position="146"/>
        <end position="147"/>
    </location>
    <ligand>
        <name>S-adenosyl-L-methionine</name>
        <dbReference type="ChEBI" id="CHEBI:59789"/>
    </ligand>
</feature>
<feature type="binding site" evidence="1">
    <location>
        <position position="103"/>
    </location>
    <ligand>
        <name>S-adenosyl-L-methionine</name>
        <dbReference type="ChEBI" id="CHEBI:59789"/>
    </ligand>
</feature>
<feature type="binding site" evidence="1">
    <location>
        <position position="18"/>
    </location>
    <ligand>
        <name>S-adenosyl-L-methionine</name>
        <dbReference type="ChEBI" id="CHEBI:59789"/>
    </ligand>
</feature>
<reference evidence="2 3" key="1">
    <citation type="submission" date="2019-07" db="EMBL/GenBank/DDBJ databases">
        <title>Whole genome shotgun sequence of Acetobacter nitrogenifigens NBRC 105050.</title>
        <authorList>
            <person name="Hosoyama A."/>
            <person name="Uohara A."/>
            <person name="Ohji S."/>
            <person name="Ichikawa N."/>
        </authorList>
    </citation>
    <scope>NUCLEOTIDE SEQUENCE [LARGE SCALE GENOMIC DNA]</scope>
    <source>
        <strain evidence="2 3">NBRC 105050</strain>
    </source>
</reference>
<feature type="binding site" evidence="1">
    <location>
        <position position="121"/>
    </location>
    <ligand>
        <name>S-adenosyl-L-methionine</name>
        <dbReference type="ChEBI" id="CHEBI:59789"/>
    </ligand>
</feature>
<dbReference type="GO" id="GO:0005829">
    <property type="term" value="C:cytosol"/>
    <property type="evidence" value="ECO:0007669"/>
    <property type="project" value="TreeGrafter"/>
</dbReference>
<proteinExistence type="inferred from homology"/>
<accession>A0A511X8S6</accession>
<feature type="active site" description="Proton acceptor" evidence="1">
    <location>
        <position position="168"/>
    </location>
</feature>
<dbReference type="STRING" id="1120919.GCA_000429165_02049"/>
<feature type="binding site" evidence="1">
    <location>
        <position position="41"/>
    </location>
    <ligand>
        <name>S-adenosyl-L-methionine</name>
        <dbReference type="ChEBI" id="CHEBI:59789"/>
    </ligand>
</feature>
<feature type="site" description="Interaction with substrate rRNA" evidence="1">
    <location>
        <position position="3"/>
    </location>
</feature>
<keyword evidence="1" id="KW-0949">S-adenosyl-L-methionine</keyword>
<protein>
    <recommendedName>
        <fullName evidence="1">Ribosomal RNA large subunit methyltransferase J</fullName>
        <ecNumber evidence="1">2.1.1.266</ecNumber>
    </recommendedName>
    <alternativeName>
        <fullName evidence="1">23S rRNA (adenine(2030)-N6)-methyltransferase</fullName>
    </alternativeName>
    <alternativeName>
        <fullName evidence="1">23S rRNA m6A2030 methyltransferase</fullName>
    </alternativeName>
</protein>
<comment type="caution">
    <text evidence="2">The sequence shown here is derived from an EMBL/GenBank/DDBJ whole genome shotgun (WGS) entry which is preliminary data.</text>
</comment>
<keyword evidence="3" id="KW-1185">Reference proteome</keyword>
<keyword evidence="1 2" id="KW-0808">Transferase</keyword>
<dbReference type="GO" id="GO:0036307">
    <property type="term" value="F:23S rRNA (adenine(2030)-N(6))-methyltransferase activity"/>
    <property type="evidence" value="ECO:0007669"/>
    <property type="project" value="UniProtKB-UniRule"/>
</dbReference>
<dbReference type="EMBL" id="BJYF01000006">
    <property type="protein sequence ID" value="GEN59342.1"/>
    <property type="molecule type" value="Genomic_DNA"/>
</dbReference>
<organism evidence="2 3">
    <name type="scientific">Acetobacter nitrogenifigens DSM 23921 = NBRC 105050</name>
    <dbReference type="NCBI Taxonomy" id="1120919"/>
    <lineage>
        <taxon>Bacteria</taxon>
        <taxon>Pseudomonadati</taxon>
        <taxon>Pseudomonadota</taxon>
        <taxon>Alphaproteobacteria</taxon>
        <taxon>Acetobacterales</taxon>
        <taxon>Acetobacteraceae</taxon>
        <taxon>Acetobacter</taxon>
    </lineage>
</organism>
<dbReference type="EC" id="2.1.1.266" evidence="1"/>
<dbReference type="PANTHER" id="PTHR37426:SF1">
    <property type="entry name" value="RIBOSOMAL RNA LARGE SUBUNIT METHYLTRANSFERASE J"/>
    <property type="match status" value="1"/>
</dbReference>
<sequence>MNYRHAYHAGNFADCMKHALLTALVGALTRKATPFAVLDTHAGIGGYDLAGVQAEATGEWRDGIGRLLAIPEDASELAPLRPWLDMVRASLRPEEGTFHYPGSPELVARLLRPQDELICCELHPEDQAVLRRLFRNKANVSVHHRDGYEAIGALLPPRQAKRGLTLIDPPFERTDEFARLAQAVTQARARFSTGMVAAWYPIKHGAPVRAFLDAIRDAGLRDVLNVEFTLRPPLDPSRLNGCGLLVVQPPYRFDEEARMMLEPLCRHLGDGETQAKVEWVAPE</sequence>
<comment type="similarity">
    <text evidence="1">Belongs to the RlmJ family.</text>
</comment>
<name>A0A511X8S6_9PROT</name>
<comment type="subunit">
    <text evidence="1">Monomer.</text>
</comment>
<dbReference type="AlphaFoldDB" id="A0A511X8S6"/>
<feature type="binding site" evidence="1">
    <location>
        <position position="168"/>
    </location>
    <ligand>
        <name>S-adenosyl-L-methionine</name>
        <dbReference type="ChEBI" id="CHEBI:59789"/>
    </ligand>
</feature>
<dbReference type="GO" id="GO:0003723">
    <property type="term" value="F:RNA binding"/>
    <property type="evidence" value="ECO:0007669"/>
    <property type="project" value="UniProtKB-UniRule"/>
</dbReference>
<dbReference type="Proteomes" id="UP000321635">
    <property type="component" value="Unassembled WGS sequence"/>
</dbReference>
<evidence type="ECO:0000313" key="2">
    <source>
        <dbReference type="EMBL" id="GEN59342.1"/>
    </source>
</evidence>
<dbReference type="InterPro" id="IPR029063">
    <property type="entry name" value="SAM-dependent_MTases_sf"/>
</dbReference>
<dbReference type="PANTHER" id="PTHR37426">
    <property type="entry name" value="RIBOSOMAL RNA LARGE SUBUNIT METHYLTRANSFERASE J"/>
    <property type="match status" value="1"/>
</dbReference>
<dbReference type="GO" id="GO:0070475">
    <property type="term" value="P:rRNA base methylation"/>
    <property type="evidence" value="ECO:0007669"/>
    <property type="project" value="UniProtKB-UniRule"/>
</dbReference>
<keyword evidence="1 2" id="KW-0489">Methyltransferase</keyword>
<dbReference type="Gene3D" id="3.40.50.150">
    <property type="entry name" value="Vaccinia Virus protein VP39"/>
    <property type="match status" value="1"/>
</dbReference>
<dbReference type="Pfam" id="PF04378">
    <property type="entry name" value="RsmJ"/>
    <property type="match status" value="1"/>
</dbReference>
<keyword evidence="1" id="KW-0698">rRNA processing</keyword>
<dbReference type="InterPro" id="IPR007473">
    <property type="entry name" value="RlmJ"/>
</dbReference>
<dbReference type="HAMAP" id="MF_00934">
    <property type="entry name" value="23SrRNA_methyltr_J"/>
    <property type="match status" value="1"/>
</dbReference>
<comment type="catalytic activity">
    <reaction evidence="1">
        <text>adenosine(2030) in 23S rRNA + S-adenosyl-L-methionine = N(6)-methyladenosine(2030) in 23S rRNA + S-adenosyl-L-homocysteine + H(+)</text>
        <dbReference type="Rhea" id="RHEA:43736"/>
        <dbReference type="Rhea" id="RHEA-COMP:10668"/>
        <dbReference type="Rhea" id="RHEA-COMP:10669"/>
        <dbReference type="ChEBI" id="CHEBI:15378"/>
        <dbReference type="ChEBI" id="CHEBI:57856"/>
        <dbReference type="ChEBI" id="CHEBI:59789"/>
        <dbReference type="ChEBI" id="CHEBI:74411"/>
        <dbReference type="ChEBI" id="CHEBI:74449"/>
        <dbReference type="EC" id="2.1.1.266"/>
    </reaction>
</comment>
<gene>
    <name evidence="1 2" type="primary">rlmJ</name>
    <name evidence="2" type="ORF">ANI02nite_12260</name>
</gene>
<dbReference type="OrthoDB" id="9791274at2"/>
<comment type="function">
    <text evidence="1">Specifically methylates the adenine in position 2030 of 23S rRNA.</text>
</comment>